<reference evidence="8 9" key="1">
    <citation type="submission" date="2020-01" db="EMBL/GenBank/DDBJ databases">
        <title>Anaeroalcalibacter tamaniensis gen. nov., sp. nov., moderately halophilic strictly anaerobic fermenter bacterium from mud volcano of Taman peninsula.</title>
        <authorList>
            <person name="Frolova A."/>
            <person name="Merkel A.Y."/>
            <person name="Slobodkin A.I."/>
        </authorList>
    </citation>
    <scope>NUCLEOTIDE SEQUENCE [LARGE SCALE GENOMIC DNA]</scope>
    <source>
        <strain evidence="8 9">F-3ap</strain>
    </source>
</reference>
<dbReference type="GO" id="GO:0003677">
    <property type="term" value="F:DNA binding"/>
    <property type="evidence" value="ECO:0007669"/>
    <property type="project" value="UniProtKB-KW"/>
</dbReference>
<dbReference type="InterPro" id="IPR009061">
    <property type="entry name" value="DNA-bd_dom_put_sf"/>
</dbReference>
<dbReference type="Pfam" id="PF13411">
    <property type="entry name" value="MerR_1"/>
    <property type="match status" value="1"/>
</dbReference>
<dbReference type="SUPFAM" id="SSF46955">
    <property type="entry name" value="Putative DNA-binding domain"/>
    <property type="match status" value="1"/>
</dbReference>
<keyword evidence="2" id="KW-0805">Transcription regulation</keyword>
<dbReference type="InterPro" id="IPR000551">
    <property type="entry name" value="MerR-type_HTH_dom"/>
</dbReference>
<sequence length="148" mass="17218">MGYTVKTMAEKANLSPHVLRYYEKEGLLPHVKRTKGGNRHYSDGDLEWLGLVCCLKNTGMSIKQIREFVNLRLQGPETLKARCDMLLAHKEEVEKHIEEMNRHLEKVTHKIEHFTKQYEEYSSGEAHGQEAMRTWGQTPSVHKKKSIE</sequence>
<evidence type="ECO:0000313" key="9">
    <source>
        <dbReference type="Proteomes" id="UP000461585"/>
    </source>
</evidence>
<organism evidence="8 9">
    <name type="scientific">Anaerotalea alkaliphila</name>
    <dbReference type="NCBI Taxonomy" id="2662126"/>
    <lineage>
        <taxon>Bacteria</taxon>
        <taxon>Bacillati</taxon>
        <taxon>Bacillota</taxon>
        <taxon>Clostridia</taxon>
        <taxon>Eubacteriales</taxon>
        <taxon>Anaerotalea</taxon>
    </lineage>
</organism>
<evidence type="ECO:0000256" key="6">
    <source>
        <dbReference type="SAM" id="MobiDB-lite"/>
    </source>
</evidence>
<evidence type="ECO:0000256" key="4">
    <source>
        <dbReference type="ARBA" id="ARBA00023163"/>
    </source>
</evidence>
<dbReference type="PRINTS" id="PR00040">
    <property type="entry name" value="HTHMERR"/>
</dbReference>
<dbReference type="PANTHER" id="PTHR30204:SF69">
    <property type="entry name" value="MERR-FAMILY TRANSCRIPTIONAL REGULATOR"/>
    <property type="match status" value="1"/>
</dbReference>
<dbReference type="Proteomes" id="UP000461585">
    <property type="component" value="Unassembled WGS sequence"/>
</dbReference>
<keyword evidence="4" id="KW-0804">Transcription</keyword>
<evidence type="ECO:0000256" key="2">
    <source>
        <dbReference type="ARBA" id="ARBA00023015"/>
    </source>
</evidence>
<dbReference type="AlphaFoldDB" id="A0A7X5HXM2"/>
<keyword evidence="1" id="KW-0678">Repressor</keyword>
<evidence type="ECO:0000259" key="7">
    <source>
        <dbReference type="PROSITE" id="PS50937"/>
    </source>
</evidence>
<name>A0A7X5HXM2_9FIRM</name>
<evidence type="ECO:0000256" key="1">
    <source>
        <dbReference type="ARBA" id="ARBA00022491"/>
    </source>
</evidence>
<dbReference type="PROSITE" id="PS50937">
    <property type="entry name" value="HTH_MERR_2"/>
    <property type="match status" value="1"/>
</dbReference>
<dbReference type="RefSeq" id="WP_162371272.1">
    <property type="nucleotide sequence ID" value="NZ_JAAEEH010000044.1"/>
</dbReference>
<protein>
    <submittedName>
        <fullName evidence="8">MerR family transcriptional regulator</fullName>
    </submittedName>
</protein>
<dbReference type="PANTHER" id="PTHR30204">
    <property type="entry name" value="REDOX-CYCLING DRUG-SENSING TRANSCRIPTIONAL ACTIVATOR SOXR"/>
    <property type="match status" value="1"/>
</dbReference>
<gene>
    <name evidence="8" type="ORF">GXN74_12450</name>
</gene>
<comment type="caution">
    <text evidence="8">The sequence shown here is derived from an EMBL/GenBank/DDBJ whole genome shotgun (WGS) entry which is preliminary data.</text>
</comment>
<dbReference type="SMART" id="SM00422">
    <property type="entry name" value="HTH_MERR"/>
    <property type="match status" value="1"/>
</dbReference>
<feature type="region of interest" description="Disordered" evidence="6">
    <location>
        <begin position="123"/>
        <end position="148"/>
    </location>
</feature>
<proteinExistence type="predicted"/>
<feature type="coiled-coil region" evidence="5">
    <location>
        <begin position="86"/>
        <end position="117"/>
    </location>
</feature>
<accession>A0A7X5HXM2</accession>
<evidence type="ECO:0000256" key="3">
    <source>
        <dbReference type="ARBA" id="ARBA00023125"/>
    </source>
</evidence>
<keyword evidence="9" id="KW-1185">Reference proteome</keyword>
<dbReference type="Gene3D" id="1.10.1660.10">
    <property type="match status" value="1"/>
</dbReference>
<evidence type="ECO:0000313" key="8">
    <source>
        <dbReference type="EMBL" id="NDL68548.1"/>
    </source>
</evidence>
<keyword evidence="5" id="KW-0175">Coiled coil</keyword>
<evidence type="ECO:0000256" key="5">
    <source>
        <dbReference type="SAM" id="Coils"/>
    </source>
</evidence>
<feature type="domain" description="HTH merR-type" evidence="7">
    <location>
        <begin position="1"/>
        <end position="71"/>
    </location>
</feature>
<dbReference type="CDD" id="cd01109">
    <property type="entry name" value="HTH_YyaN"/>
    <property type="match status" value="1"/>
</dbReference>
<dbReference type="InterPro" id="IPR047057">
    <property type="entry name" value="MerR_fam"/>
</dbReference>
<keyword evidence="3" id="KW-0238">DNA-binding</keyword>
<dbReference type="GO" id="GO:0003700">
    <property type="term" value="F:DNA-binding transcription factor activity"/>
    <property type="evidence" value="ECO:0007669"/>
    <property type="project" value="InterPro"/>
</dbReference>
<dbReference type="EMBL" id="JAAEEH010000044">
    <property type="protein sequence ID" value="NDL68548.1"/>
    <property type="molecule type" value="Genomic_DNA"/>
</dbReference>